<accession>A0A7C9VP22</accession>
<dbReference type="Pfam" id="PF00534">
    <property type="entry name" value="Glycos_transf_1"/>
    <property type="match status" value="1"/>
</dbReference>
<dbReference type="GO" id="GO:0009103">
    <property type="term" value="P:lipopolysaccharide biosynthetic process"/>
    <property type="evidence" value="ECO:0007669"/>
    <property type="project" value="TreeGrafter"/>
</dbReference>
<dbReference type="Gene3D" id="3.40.50.2000">
    <property type="entry name" value="Glycogen Phosphorylase B"/>
    <property type="match status" value="1"/>
</dbReference>
<keyword evidence="4" id="KW-1185">Reference proteome</keyword>
<dbReference type="EMBL" id="JAAMRR010000845">
    <property type="protein sequence ID" value="NGX96773.1"/>
    <property type="molecule type" value="Genomic_DNA"/>
</dbReference>
<evidence type="ECO:0000313" key="4">
    <source>
        <dbReference type="Proteomes" id="UP000480266"/>
    </source>
</evidence>
<reference evidence="3" key="1">
    <citation type="submission" date="2020-02" db="EMBL/GenBank/DDBJ databases">
        <title>Draft genome sequence of Candidatus Afipia apatlaquensis IBT-C3, a potential strain for decolorization of textile dyes.</title>
        <authorList>
            <person name="Sanchez-Reyes A."/>
            <person name="Breton-Deval L."/>
            <person name="Mangelson H."/>
            <person name="Sanchez-Flores A."/>
        </authorList>
    </citation>
    <scope>NUCLEOTIDE SEQUENCE [LARGE SCALE GENOMIC DNA]</scope>
    <source>
        <strain evidence="3">IBT-C3</strain>
    </source>
</reference>
<protein>
    <submittedName>
        <fullName evidence="3">Glycosyltransferase family 4 protein</fullName>
    </submittedName>
</protein>
<name>A0A7C9VP22_9BRAD</name>
<proteinExistence type="predicted"/>
<keyword evidence="1" id="KW-0808">Transferase</keyword>
<feature type="domain" description="Glycosyl transferase family 1" evidence="2">
    <location>
        <begin position="224"/>
        <end position="338"/>
    </location>
</feature>
<evidence type="ECO:0000256" key="1">
    <source>
        <dbReference type="ARBA" id="ARBA00022679"/>
    </source>
</evidence>
<dbReference type="PANTHER" id="PTHR46401:SF2">
    <property type="entry name" value="GLYCOSYLTRANSFERASE WBBK-RELATED"/>
    <property type="match status" value="1"/>
</dbReference>
<dbReference type="SUPFAM" id="SSF53756">
    <property type="entry name" value="UDP-Glycosyltransferase/glycogen phosphorylase"/>
    <property type="match status" value="1"/>
</dbReference>
<dbReference type="AlphaFoldDB" id="A0A7C9VP22"/>
<sequence length="402" mass="44908">MLVGFESSILNRSMTGVANYTFNIVRSVLELEPNLRFAGFRDFDWRRFDLAEAEKIACSERKRDDAGTSSASSLTRVRRRLLDDVAGLPGSRKAAAVYREIRKGRFAWSVQKQSLDLFHAFNFRPLTDPGVPILPVIYDLSTFRHPEFHPADRVKWLEPLRQTIERAPLVQTISDFSRREIAELFAYPIAQILVVPPAAAPLFAPLGEERTQPGLDFLGLTYGEFFLVVGTHEPRKNIRTVIQAYSQLTSPERARCPLVLAGGRGWGKLDLPEPTEAMVRNGSVRFFHDMTDPQLRNLYEGARLLLAPSLYEGFGMPVVEGLACGTPVAHSADTAMDEISGSIGKRVGALDVDGWTDLLRASINTTDHTDPTGRAARIARAHEFDWRRSAGLVIDAYRRIVS</sequence>
<dbReference type="PANTHER" id="PTHR46401">
    <property type="entry name" value="GLYCOSYLTRANSFERASE WBBK-RELATED"/>
    <property type="match status" value="1"/>
</dbReference>
<gene>
    <name evidence="3" type="ORF">G4V63_16630</name>
</gene>
<dbReference type="InterPro" id="IPR001296">
    <property type="entry name" value="Glyco_trans_1"/>
</dbReference>
<dbReference type="Proteomes" id="UP000480266">
    <property type="component" value="Unassembled WGS sequence"/>
</dbReference>
<evidence type="ECO:0000313" key="3">
    <source>
        <dbReference type="EMBL" id="NGX96773.1"/>
    </source>
</evidence>
<dbReference type="GO" id="GO:0016757">
    <property type="term" value="F:glycosyltransferase activity"/>
    <property type="evidence" value="ECO:0007669"/>
    <property type="project" value="InterPro"/>
</dbReference>
<dbReference type="CDD" id="cd03809">
    <property type="entry name" value="GT4_MtfB-like"/>
    <property type="match status" value="1"/>
</dbReference>
<organism evidence="3 4">
    <name type="scientific">Candidatus Afipia apatlaquensis</name>
    <dbReference type="NCBI Taxonomy" id="2712852"/>
    <lineage>
        <taxon>Bacteria</taxon>
        <taxon>Pseudomonadati</taxon>
        <taxon>Pseudomonadota</taxon>
        <taxon>Alphaproteobacteria</taxon>
        <taxon>Hyphomicrobiales</taxon>
        <taxon>Nitrobacteraceae</taxon>
        <taxon>Afipia</taxon>
    </lineage>
</organism>
<evidence type="ECO:0000259" key="2">
    <source>
        <dbReference type="Pfam" id="PF00534"/>
    </source>
</evidence>
<comment type="caution">
    <text evidence="3">The sequence shown here is derived from an EMBL/GenBank/DDBJ whole genome shotgun (WGS) entry which is preliminary data.</text>
</comment>